<dbReference type="Pfam" id="PF00583">
    <property type="entry name" value="Acetyltransf_1"/>
    <property type="match status" value="1"/>
</dbReference>
<accession>B9E394</accession>
<proteinExistence type="predicted"/>
<evidence type="ECO:0000259" key="3">
    <source>
        <dbReference type="PROSITE" id="PS51186"/>
    </source>
</evidence>
<dbReference type="SUPFAM" id="SSF55729">
    <property type="entry name" value="Acyl-CoA N-acyltransferases (Nat)"/>
    <property type="match status" value="1"/>
</dbReference>
<name>B9E394_CLOK1</name>
<dbReference type="InterPro" id="IPR016181">
    <property type="entry name" value="Acyl_CoA_acyltransferase"/>
</dbReference>
<gene>
    <name evidence="4" type="ordered locus">CKR_1918</name>
</gene>
<evidence type="ECO:0000256" key="2">
    <source>
        <dbReference type="ARBA" id="ARBA00023315"/>
    </source>
</evidence>
<dbReference type="HOGENOM" id="CLU_061829_2_0_9"/>
<dbReference type="Gene3D" id="3.40.630.30">
    <property type="match status" value="1"/>
</dbReference>
<dbReference type="PANTHER" id="PTHR10908">
    <property type="entry name" value="SEROTONIN N-ACETYLTRANSFERASE"/>
    <property type="match status" value="1"/>
</dbReference>
<organism evidence="4 5">
    <name type="scientific">Clostridium kluyveri (strain NBRC 12016)</name>
    <dbReference type="NCBI Taxonomy" id="583346"/>
    <lineage>
        <taxon>Bacteria</taxon>
        <taxon>Bacillati</taxon>
        <taxon>Bacillota</taxon>
        <taxon>Clostridia</taxon>
        <taxon>Eubacteriales</taxon>
        <taxon>Clostridiaceae</taxon>
        <taxon>Clostridium</taxon>
    </lineage>
</organism>
<evidence type="ECO:0000256" key="1">
    <source>
        <dbReference type="ARBA" id="ARBA00022679"/>
    </source>
</evidence>
<dbReference type="KEGG" id="ckr:CKR_1918"/>
<keyword evidence="1" id="KW-0808">Transferase</keyword>
<dbReference type="InterPro" id="IPR051635">
    <property type="entry name" value="SNAT-like"/>
</dbReference>
<dbReference type="CDD" id="cd04301">
    <property type="entry name" value="NAT_SF"/>
    <property type="match status" value="1"/>
</dbReference>
<dbReference type="GO" id="GO:0008080">
    <property type="term" value="F:N-acetyltransferase activity"/>
    <property type="evidence" value="ECO:0007669"/>
    <property type="project" value="UniProtKB-ARBA"/>
</dbReference>
<dbReference type="InterPro" id="IPR000182">
    <property type="entry name" value="GNAT_dom"/>
</dbReference>
<dbReference type="Proteomes" id="UP000007969">
    <property type="component" value="Chromosome"/>
</dbReference>
<sequence length="180" mass="20482">MVDFAVKVNMERKSIMNITIRKVNINDLDSVAKVEAECFPQAEAAAKSSLKERIKTFPESFFVAEIDNEIIGFINGCVINGTVIYDKLYKDSTLHVPEGDYQTIFGLDVVPNYRHRGIATQLMNYMIKSSKLSGRKGIILTCKDNLIEYYEKFGYKNKGISKSVHGGAKWYDMILEFNEE</sequence>
<reference evidence="5" key="1">
    <citation type="submission" date="2005-09" db="EMBL/GenBank/DDBJ databases">
        <title>Complete genome sequence of Clostridium kluyveri and comparative genomics of Clostridia species.</title>
        <authorList>
            <person name="Inui M."/>
            <person name="Nonaka H."/>
            <person name="Shinoda Y."/>
            <person name="Ikenaga Y."/>
            <person name="Abe M."/>
            <person name="Naito K."/>
            <person name="Vertes A.A."/>
            <person name="Yukawa H."/>
        </authorList>
    </citation>
    <scope>NUCLEOTIDE SEQUENCE [LARGE SCALE GENOMIC DNA]</scope>
    <source>
        <strain evidence="5">NBRC 12016</strain>
    </source>
</reference>
<keyword evidence="2" id="KW-0012">Acyltransferase</keyword>
<dbReference type="EMBL" id="AP009049">
    <property type="protein sequence ID" value="BAH06969.1"/>
    <property type="molecule type" value="Genomic_DNA"/>
</dbReference>
<dbReference type="AlphaFoldDB" id="B9E394"/>
<dbReference type="PANTHER" id="PTHR10908:SF0">
    <property type="entry name" value="SEROTONIN N-ACETYLTRANSFERASE"/>
    <property type="match status" value="1"/>
</dbReference>
<evidence type="ECO:0000313" key="4">
    <source>
        <dbReference type="EMBL" id="BAH06969.1"/>
    </source>
</evidence>
<evidence type="ECO:0000313" key="5">
    <source>
        <dbReference type="Proteomes" id="UP000007969"/>
    </source>
</evidence>
<feature type="domain" description="N-acetyltransferase" evidence="3">
    <location>
        <begin position="18"/>
        <end position="178"/>
    </location>
</feature>
<dbReference type="PROSITE" id="PS51186">
    <property type="entry name" value="GNAT"/>
    <property type="match status" value="1"/>
</dbReference>
<protein>
    <recommendedName>
        <fullName evidence="3">N-acetyltransferase domain-containing protein</fullName>
    </recommendedName>
</protein>